<dbReference type="Gene3D" id="3.40.605.10">
    <property type="entry name" value="Aldehyde Dehydrogenase, Chain A, domain 1"/>
    <property type="match status" value="1"/>
</dbReference>
<dbReference type="EMBL" id="QZCG01000003">
    <property type="protein sequence ID" value="RJE87270.1"/>
    <property type="molecule type" value="Genomic_DNA"/>
</dbReference>
<evidence type="ECO:0000259" key="5">
    <source>
        <dbReference type="Pfam" id="PF00171"/>
    </source>
</evidence>
<dbReference type="PANTHER" id="PTHR11699">
    <property type="entry name" value="ALDEHYDE DEHYDROGENASE-RELATED"/>
    <property type="match status" value="1"/>
</dbReference>
<organism evidence="6 7">
    <name type="scientific">Paracoccus onubensis</name>
    <dbReference type="NCBI Taxonomy" id="1675788"/>
    <lineage>
        <taxon>Bacteria</taxon>
        <taxon>Pseudomonadati</taxon>
        <taxon>Pseudomonadota</taxon>
        <taxon>Alphaproteobacteria</taxon>
        <taxon>Rhodobacterales</taxon>
        <taxon>Paracoccaceae</taxon>
        <taxon>Paracoccus</taxon>
    </lineage>
</organism>
<dbReference type="AlphaFoldDB" id="A0A418T2C1"/>
<gene>
    <name evidence="6" type="ORF">D3P04_05905</name>
</gene>
<dbReference type="Pfam" id="PF00171">
    <property type="entry name" value="Aldedh"/>
    <property type="match status" value="1"/>
</dbReference>
<dbReference type="InterPro" id="IPR015590">
    <property type="entry name" value="Aldehyde_DH_dom"/>
</dbReference>
<dbReference type="PROSITE" id="PS00687">
    <property type="entry name" value="ALDEHYDE_DEHYDR_GLU"/>
    <property type="match status" value="1"/>
</dbReference>
<dbReference type="InterPro" id="IPR016161">
    <property type="entry name" value="Ald_DH/histidinol_DH"/>
</dbReference>
<dbReference type="InterPro" id="IPR029510">
    <property type="entry name" value="Ald_DH_CS_GLU"/>
</dbReference>
<comment type="caution">
    <text evidence="6">The sequence shown here is derived from an EMBL/GenBank/DDBJ whole genome shotgun (WGS) entry which is preliminary data.</text>
</comment>
<feature type="domain" description="Aldehyde dehydrogenase" evidence="5">
    <location>
        <begin position="96"/>
        <end position="551"/>
    </location>
</feature>
<dbReference type="PROSITE" id="PS00070">
    <property type="entry name" value="ALDEHYDE_DEHYDR_CYS"/>
    <property type="match status" value="1"/>
</dbReference>
<evidence type="ECO:0000256" key="2">
    <source>
        <dbReference type="ARBA" id="ARBA00023002"/>
    </source>
</evidence>
<dbReference type="InterPro" id="IPR016160">
    <property type="entry name" value="Ald_DH_CS_CYS"/>
</dbReference>
<feature type="active site" evidence="3">
    <location>
        <position position="326"/>
    </location>
</feature>
<comment type="similarity">
    <text evidence="1 4">Belongs to the aldehyde dehydrogenase family.</text>
</comment>
<proteinExistence type="inferred from homology"/>
<evidence type="ECO:0000256" key="4">
    <source>
        <dbReference type="RuleBase" id="RU003345"/>
    </source>
</evidence>
<keyword evidence="2 4" id="KW-0560">Oxidoreductase</keyword>
<accession>A0A418T2C1</accession>
<sequence>MRRGWAWGVVRGVTAYLPPPPFSVFPTILPRAPACARHCVPCRCNRLPRTETLCRSPNRTNLKFTKLENDVKDIGLHNKINLNPYIDGAHIPTGNKDSIPTHDPATGEVLCEVPVADAAVVDRAVQSAKVALTGIWADTTPAQRSQILYRIAQGIRANAEELAIVESQDSGKPLREAKGDIETSARYFEYYAGMADKLQGDTIPLGKDFVSFTQHEPIGVTAHIIPWNFPLVTTTRGLAPALAAGATAVVKPAEQTPLTALMLGPILKEAGLPDGVVNIVCGSGATTGAPLVAHPDIAHVTFTGSVATGINVMRSAAEHVASVTMELGGKSPVVVLNDGDQDAALEGVMKAIFTNAGQVCSAGSRLVIEQGCADAFIAKLRARVREMTPGRGLDDPALGPIVSQQQLQKIDGIVSASIEAGAELLEGGKILKPDGLGGWFYAPTLLKSDHIDTPAVQEEIFGPVLTIQIAKDFDHACALAECTSFGLVAGIYTTDFSKAMRFGRVVSAGQIYINQYFAGGVETPFGGTKNSGFGREKGLEALRAYFAVKTITAKL</sequence>
<evidence type="ECO:0000256" key="3">
    <source>
        <dbReference type="PROSITE-ProRule" id="PRU10007"/>
    </source>
</evidence>
<dbReference type="InterPro" id="IPR016163">
    <property type="entry name" value="Ald_DH_C"/>
</dbReference>
<dbReference type="Proteomes" id="UP000284202">
    <property type="component" value="Unassembled WGS sequence"/>
</dbReference>
<keyword evidence="7" id="KW-1185">Reference proteome</keyword>
<dbReference type="FunFam" id="3.40.605.10:FF:000007">
    <property type="entry name" value="NAD/NADP-dependent betaine aldehyde dehydrogenase"/>
    <property type="match status" value="1"/>
</dbReference>
<name>A0A418T2C1_9RHOB</name>
<dbReference type="OrthoDB" id="9812625at2"/>
<dbReference type="SUPFAM" id="SSF53720">
    <property type="entry name" value="ALDH-like"/>
    <property type="match status" value="1"/>
</dbReference>
<evidence type="ECO:0000313" key="6">
    <source>
        <dbReference type="EMBL" id="RJE87270.1"/>
    </source>
</evidence>
<dbReference type="Gene3D" id="3.40.309.10">
    <property type="entry name" value="Aldehyde Dehydrogenase, Chain A, domain 2"/>
    <property type="match status" value="1"/>
</dbReference>
<evidence type="ECO:0000313" key="7">
    <source>
        <dbReference type="Proteomes" id="UP000284202"/>
    </source>
</evidence>
<protein>
    <submittedName>
        <fullName evidence="6">Aldehyde dehydrogenase family protein</fullName>
    </submittedName>
</protein>
<dbReference type="InterPro" id="IPR016162">
    <property type="entry name" value="Ald_DH_N"/>
</dbReference>
<evidence type="ECO:0000256" key="1">
    <source>
        <dbReference type="ARBA" id="ARBA00009986"/>
    </source>
</evidence>
<dbReference type="GO" id="GO:0016620">
    <property type="term" value="F:oxidoreductase activity, acting on the aldehyde or oxo group of donors, NAD or NADP as acceptor"/>
    <property type="evidence" value="ECO:0007669"/>
    <property type="project" value="InterPro"/>
</dbReference>
<reference evidence="7" key="1">
    <citation type="submission" date="2018-09" db="EMBL/GenBank/DDBJ databases">
        <title>Acidovorax cavernicola nov. sp. isolated from Gruta de las Maravillas (Aracena, Spain).</title>
        <authorList>
            <person name="Jurado V."/>
            <person name="Gutierrez-Patricio S."/>
            <person name="Gonzalez-Pimentel J.L."/>
            <person name="Miller A.Z."/>
            <person name="Laiz L."/>
            <person name="Saiz-Jimenez C."/>
        </authorList>
    </citation>
    <scope>NUCLEOTIDE SEQUENCE [LARGE SCALE GENOMIC DNA]</scope>
    <source>
        <strain evidence="7">1011MAR3C25</strain>
    </source>
</reference>